<sequence length="55" mass="5674">MFALLAALFFLAALVFAIGGWAVGAVLTVTTLGVAGLFFLALHLGGYGTSWSLKK</sequence>
<accession>A0ABV3GGC1</accession>
<gene>
    <name evidence="2" type="ORF">AB0I59_18565</name>
</gene>
<proteinExistence type="predicted"/>
<dbReference type="Proteomes" id="UP001551675">
    <property type="component" value="Unassembled WGS sequence"/>
</dbReference>
<evidence type="ECO:0000313" key="3">
    <source>
        <dbReference type="Proteomes" id="UP001551675"/>
    </source>
</evidence>
<dbReference type="RefSeq" id="WP_169806557.1">
    <property type="nucleotide sequence ID" value="NZ_JBFALK010000009.1"/>
</dbReference>
<organism evidence="2 3">
    <name type="scientific">Microtetraspora glauca</name>
    <dbReference type="NCBI Taxonomy" id="1996"/>
    <lineage>
        <taxon>Bacteria</taxon>
        <taxon>Bacillati</taxon>
        <taxon>Actinomycetota</taxon>
        <taxon>Actinomycetes</taxon>
        <taxon>Streptosporangiales</taxon>
        <taxon>Streptosporangiaceae</taxon>
        <taxon>Microtetraspora</taxon>
    </lineage>
</organism>
<name>A0ABV3GGC1_MICGL</name>
<dbReference type="EMBL" id="JBFALK010000009">
    <property type="protein sequence ID" value="MEV0970643.1"/>
    <property type="molecule type" value="Genomic_DNA"/>
</dbReference>
<evidence type="ECO:0000256" key="1">
    <source>
        <dbReference type="SAM" id="Phobius"/>
    </source>
</evidence>
<feature type="transmembrane region" description="Helical" evidence="1">
    <location>
        <begin position="27"/>
        <end position="47"/>
    </location>
</feature>
<protein>
    <recommendedName>
        <fullName evidence="4">DUF1328 domain-containing protein</fullName>
    </recommendedName>
</protein>
<keyword evidence="3" id="KW-1185">Reference proteome</keyword>
<evidence type="ECO:0000313" key="2">
    <source>
        <dbReference type="EMBL" id="MEV0970643.1"/>
    </source>
</evidence>
<keyword evidence="1" id="KW-0812">Transmembrane</keyword>
<reference evidence="2 3" key="1">
    <citation type="submission" date="2024-06" db="EMBL/GenBank/DDBJ databases">
        <title>The Natural Products Discovery Center: Release of the First 8490 Sequenced Strains for Exploring Actinobacteria Biosynthetic Diversity.</title>
        <authorList>
            <person name="Kalkreuter E."/>
            <person name="Kautsar S.A."/>
            <person name="Yang D."/>
            <person name="Bader C.D."/>
            <person name="Teijaro C.N."/>
            <person name="Fluegel L."/>
            <person name="Davis C.M."/>
            <person name="Simpson J.R."/>
            <person name="Lauterbach L."/>
            <person name="Steele A.D."/>
            <person name="Gui C."/>
            <person name="Meng S."/>
            <person name="Li G."/>
            <person name="Viehrig K."/>
            <person name="Ye F."/>
            <person name="Su P."/>
            <person name="Kiefer A.F."/>
            <person name="Nichols A."/>
            <person name="Cepeda A.J."/>
            <person name="Yan W."/>
            <person name="Fan B."/>
            <person name="Jiang Y."/>
            <person name="Adhikari A."/>
            <person name="Zheng C.-J."/>
            <person name="Schuster L."/>
            <person name="Cowan T.M."/>
            <person name="Smanski M.J."/>
            <person name="Chevrette M.G."/>
            <person name="De Carvalho L.P.S."/>
            <person name="Shen B."/>
        </authorList>
    </citation>
    <scope>NUCLEOTIDE SEQUENCE [LARGE SCALE GENOMIC DNA]</scope>
    <source>
        <strain evidence="2 3">NPDC050100</strain>
    </source>
</reference>
<keyword evidence="1" id="KW-0472">Membrane</keyword>
<keyword evidence="1" id="KW-1133">Transmembrane helix</keyword>
<comment type="caution">
    <text evidence="2">The sequence shown here is derived from an EMBL/GenBank/DDBJ whole genome shotgun (WGS) entry which is preliminary data.</text>
</comment>
<evidence type="ECO:0008006" key="4">
    <source>
        <dbReference type="Google" id="ProtNLM"/>
    </source>
</evidence>